<dbReference type="GO" id="GO:0005524">
    <property type="term" value="F:ATP binding"/>
    <property type="evidence" value="ECO:0007669"/>
    <property type="project" value="UniProtKB-KW"/>
</dbReference>
<feature type="domain" description="PAS" evidence="12">
    <location>
        <begin position="142"/>
        <end position="185"/>
    </location>
</feature>
<feature type="domain" description="PAS" evidence="12">
    <location>
        <begin position="430"/>
        <end position="501"/>
    </location>
</feature>
<comment type="catalytic activity">
    <reaction evidence="1">
        <text>ATP + protein L-histidine = ADP + protein N-phospho-L-histidine.</text>
        <dbReference type="EC" id="2.7.13.3"/>
    </reaction>
</comment>
<feature type="domain" description="PAC" evidence="13">
    <location>
        <begin position="88"/>
        <end position="141"/>
    </location>
</feature>
<dbReference type="InterPro" id="IPR005467">
    <property type="entry name" value="His_kinase_dom"/>
</dbReference>
<dbReference type="InterPro" id="IPR001610">
    <property type="entry name" value="PAC"/>
</dbReference>
<dbReference type="Pfam" id="PF00072">
    <property type="entry name" value="Response_reg"/>
    <property type="match status" value="1"/>
</dbReference>
<evidence type="ECO:0000256" key="1">
    <source>
        <dbReference type="ARBA" id="ARBA00000085"/>
    </source>
</evidence>
<evidence type="ECO:0000256" key="3">
    <source>
        <dbReference type="ARBA" id="ARBA00022553"/>
    </source>
</evidence>
<dbReference type="SUPFAM" id="SSF55874">
    <property type="entry name" value="ATPase domain of HSP90 chaperone/DNA topoisomerase II/histidine kinase"/>
    <property type="match status" value="1"/>
</dbReference>
<evidence type="ECO:0000259" key="13">
    <source>
        <dbReference type="PROSITE" id="PS50113"/>
    </source>
</evidence>
<dbReference type="InterPro" id="IPR003594">
    <property type="entry name" value="HATPase_dom"/>
</dbReference>
<feature type="domain" description="Response regulatory" evidence="11">
    <location>
        <begin position="941"/>
        <end position="1057"/>
    </location>
</feature>
<feature type="domain" description="PAS" evidence="12">
    <location>
        <begin position="556"/>
        <end position="611"/>
    </location>
</feature>
<dbReference type="Pfam" id="PF13185">
    <property type="entry name" value="GAF_2"/>
    <property type="match status" value="1"/>
</dbReference>
<dbReference type="PROSITE" id="PS50113">
    <property type="entry name" value="PAC"/>
    <property type="match status" value="2"/>
</dbReference>
<keyword evidence="7" id="KW-0067">ATP-binding</keyword>
<dbReference type="InterPro" id="IPR000700">
    <property type="entry name" value="PAS-assoc_C"/>
</dbReference>
<feature type="domain" description="Histidine kinase" evidence="10">
    <location>
        <begin position="695"/>
        <end position="920"/>
    </location>
</feature>
<keyword evidence="5" id="KW-0547">Nucleotide-binding</keyword>
<dbReference type="Gene3D" id="3.40.50.2300">
    <property type="match status" value="1"/>
</dbReference>
<dbReference type="PRINTS" id="PR00344">
    <property type="entry name" value="BCTRLSENSOR"/>
</dbReference>
<dbReference type="GO" id="GO:0006355">
    <property type="term" value="P:regulation of DNA-templated transcription"/>
    <property type="evidence" value="ECO:0007669"/>
    <property type="project" value="InterPro"/>
</dbReference>
<dbReference type="InterPro" id="IPR000014">
    <property type="entry name" value="PAS"/>
</dbReference>
<keyword evidence="3 9" id="KW-0597">Phosphoprotein</keyword>
<organism evidence="14">
    <name type="scientific">Caldithrix abyssi</name>
    <dbReference type="NCBI Taxonomy" id="187145"/>
    <lineage>
        <taxon>Bacteria</taxon>
        <taxon>Pseudomonadati</taxon>
        <taxon>Calditrichota</taxon>
        <taxon>Calditrichia</taxon>
        <taxon>Calditrichales</taxon>
        <taxon>Calditrichaceae</taxon>
        <taxon>Caldithrix</taxon>
    </lineage>
</organism>
<dbReference type="SMART" id="SM00065">
    <property type="entry name" value="GAF"/>
    <property type="match status" value="1"/>
</dbReference>
<feature type="modified residue" description="4-aspartylphosphate" evidence="9">
    <location>
        <position position="992"/>
    </location>
</feature>
<sequence>MVAKKKESPAKGKKYTGENFYEDLVELSPMGFLILDEKGVIVEANPAYYKITGYRSSELIGRHISIISGNESSKAVVNRNIREILSGKLLSHVVVSRRKDGRRAWVRLNEKRITLPDGRPGILSVAEDISKQREAEKQLLASEERFRKIFIDNKAPMLIVNPGNLQILDANPAASRFYGYSRKKLFTMHMGQINLVSVKERKKMMVEAMSRPQTYFQFKHRLASGEIRDVEVYASPIEVAGERFMFIIVHDISERRRSAELLDLRLKQQEILLKLSGAISHADSPEAIFKFALNALKDGLGVARASILLMDETKEMRFVAWMGLSAAYRRAVQGHSPWRPEARNPKPLYIVNAATHSKTRAYRSVLDKESIQSIAFIPLTHRGRLMGKFMLYYNERHSFSEFEKSFLQTLANQLAISVIRRKDEEKLRASEQMHRSLIQASPDAIMALDMQGNITFANEKAAALYGFKKPASLIGRSGFDFVARDHRHEVQTMIETAVEKGEFHGIVYAVTQQGKPKTLEINAILMRDAEGKPYQFLSIGRDISERLQAQKKLAESERLFRIVVEEAQDGMAMADIKGKYILVNHAMEKMTGYSHQELLNMTVFDLLAPEEDPVLFPRIVSGEKGRRTALLKRKDGSIFHAEISGFPIEIGGKSFVMGQVRDISAVVAAEEEKRNLELQIQHAQKMESLGVLAGGIAHDFNNLLTGILGNVGLTEMLLTQAHPAMQNVKSIESSAMRAADLCRQLLAYSGKGRFTVMSLDLNEIVEEIGTLLESSISRKVLMKYNLEKNLPAVEVDTAQIQQVIMNLIINASDAIGKKSGIVSVTTGVMDCDENYLTETYLDDKLKPGPYVYLEVSDTGVGMNEETRQKIFDPFFSTKFTGRGLGLAAVLGIIRGHKGAIKVYSEPGKGSTFKILFPVTDKAMESLVKPDKQMDDWKSSGGVLIVDDEETIRLLAAETLKRTGMKTFIAHDGKEALELFKAHAAEIDVVLLDMTMPRMDGIETFRELRRIKASVKVILSSGYNEQDATSQFVGKGLAAFLQKPYKAAQLVEVMRKVLK</sequence>
<dbReference type="Gene3D" id="3.30.450.20">
    <property type="entry name" value="PAS domain"/>
    <property type="match status" value="4"/>
</dbReference>
<dbReference type="Proteomes" id="UP000886005">
    <property type="component" value="Unassembled WGS sequence"/>
</dbReference>
<dbReference type="SMART" id="SM00086">
    <property type="entry name" value="PAC"/>
    <property type="match status" value="4"/>
</dbReference>
<name>A0A7V1LZ00_CALAY</name>
<dbReference type="SUPFAM" id="SSF47384">
    <property type="entry name" value="Homodimeric domain of signal transducing histidine kinase"/>
    <property type="match status" value="1"/>
</dbReference>
<keyword evidence="4" id="KW-0808">Transferase</keyword>
<dbReference type="InterPro" id="IPR035965">
    <property type="entry name" value="PAS-like_dom_sf"/>
</dbReference>
<dbReference type="CDD" id="cd00082">
    <property type="entry name" value="HisKA"/>
    <property type="match status" value="1"/>
</dbReference>
<evidence type="ECO:0000256" key="4">
    <source>
        <dbReference type="ARBA" id="ARBA00022679"/>
    </source>
</evidence>
<dbReference type="GO" id="GO:0000155">
    <property type="term" value="F:phosphorelay sensor kinase activity"/>
    <property type="evidence" value="ECO:0007669"/>
    <property type="project" value="InterPro"/>
</dbReference>
<feature type="domain" description="PAC" evidence="13">
    <location>
        <begin position="499"/>
        <end position="555"/>
    </location>
</feature>
<evidence type="ECO:0000256" key="2">
    <source>
        <dbReference type="ARBA" id="ARBA00012438"/>
    </source>
</evidence>
<dbReference type="Pfam" id="PF00989">
    <property type="entry name" value="PAS"/>
    <property type="match status" value="1"/>
</dbReference>
<evidence type="ECO:0000256" key="9">
    <source>
        <dbReference type="PROSITE-ProRule" id="PRU00169"/>
    </source>
</evidence>
<dbReference type="InterPro" id="IPR001789">
    <property type="entry name" value="Sig_transdc_resp-reg_receiver"/>
</dbReference>
<evidence type="ECO:0000256" key="7">
    <source>
        <dbReference type="ARBA" id="ARBA00022840"/>
    </source>
</evidence>
<keyword evidence="6" id="KW-0418">Kinase</keyword>
<feature type="domain" description="PAS" evidence="12">
    <location>
        <begin position="17"/>
        <end position="88"/>
    </location>
</feature>
<evidence type="ECO:0000259" key="12">
    <source>
        <dbReference type="PROSITE" id="PS50112"/>
    </source>
</evidence>
<dbReference type="Gene3D" id="3.30.565.10">
    <property type="entry name" value="Histidine kinase-like ATPase, C-terminal domain"/>
    <property type="match status" value="1"/>
</dbReference>
<comment type="caution">
    <text evidence="14">The sequence shown here is derived from an EMBL/GenBank/DDBJ whole genome shotgun (WGS) entry which is preliminary data.</text>
</comment>
<evidence type="ECO:0000256" key="5">
    <source>
        <dbReference type="ARBA" id="ARBA00022741"/>
    </source>
</evidence>
<dbReference type="InterPro" id="IPR003018">
    <property type="entry name" value="GAF"/>
</dbReference>
<evidence type="ECO:0000256" key="8">
    <source>
        <dbReference type="ARBA" id="ARBA00023012"/>
    </source>
</evidence>
<dbReference type="Gene3D" id="3.30.450.40">
    <property type="match status" value="1"/>
</dbReference>
<dbReference type="Pfam" id="PF13426">
    <property type="entry name" value="PAS_9"/>
    <property type="match status" value="2"/>
</dbReference>
<dbReference type="EC" id="2.7.13.3" evidence="2"/>
<evidence type="ECO:0000313" key="14">
    <source>
        <dbReference type="EMBL" id="HED10184.1"/>
    </source>
</evidence>
<dbReference type="InterPro" id="IPR013656">
    <property type="entry name" value="PAS_4"/>
</dbReference>
<dbReference type="InterPro" id="IPR036097">
    <property type="entry name" value="HisK_dim/P_sf"/>
</dbReference>
<evidence type="ECO:0000256" key="6">
    <source>
        <dbReference type="ARBA" id="ARBA00022777"/>
    </source>
</evidence>
<dbReference type="InterPro" id="IPR003661">
    <property type="entry name" value="HisK_dim/P_dom"/>
</dbReference>
<dbReference type="SUPFAM" id="SSF52172">
    <property type="entry name" value="CheY-like"/>
    <property type="match status" value="1"/>
</dbReference>
<dbReference type="InterPro" id="IPR004358">
    <property type="entry name" value="Sig_transdc_His_kin-like_C"/>
</dbReference>
<dbReference type="SUPFAM" id="SSF55781">
    <property type="entry name" value="GAF domain-like"/>
    <property type="match status" value="1"/>
</dbReference>
<dbReference type="PANTHER" id="PTHR43065:SF42">
    <property type="entry name" value="TWO-COMPONENT SENSOR PPRA"/>
    <property type="match status" value="1"/>
</dbReference>
<dbReference type="NCBIfam" id="TIGR00229">
    <property type="entry name" value="sensory_box"/>
    <property type="match status" value="4"/>
</dbReference>
<dbReference type="InterPro" id="IPR011006">
    <property type="entry name" value="CheY-like_superfamily"/>
</dbReference>
<keyword evidence="8" id="KW-0902">Two-component regulatory system</keyword>
<dbReference type="InterPro" id="IPR029016">
    <property type="entry name" value="GAF-like_dom_sf"/>
</dbReference>
<dbReference type="SMART" id="SM00387">
    <property type="entry name" value="HATPase_c"/>
    <property type="match status" value="1"/>
</dbReference>
<dbReference type="PROSITE" id="PS50109">
    <property type="entry name" value="HIS_KIN"/>
    <property type="match status" value="1"/>
</dbReference>
<dbReference type="CDD" id="cd00130">
    <property type="entry name" value="PAS"/>
    <property type="match status" value="4"/>
</dbReference>
<evidence type="ECO:0000259" key="10">
    <source>
        <dbReference type="PROSITE" id="PS50109"/>
    </source>
</evidence>
<dbReference type="SUPFAM" id="SSF55785">
    <property type="entry name" value="PYP-like sensor domain (PAS domain)"/>
    <property type="match status" value="4"/>
</dbReference>
<dbReference type="SMART" id="SM00448">
    <property type="entry name" value="REC"/>
    <property type="match status" value="1"/>
</dbReference>
<dbReference type="EMBL" id="DRLD01000161">
    <property type="protein sequence ID" value="HED10184.1"/>
    <property type="molecule type" value="Genomic_DNA"/>
</dbReference>
<dbReference type="PROSITE" id="PS50110">
    <property type="entry name" value="RESPONSE_REGULATORY"/>
    <property type="match status" value="1"/>
</dbReference>
<dbReference type="PROSITE" id="PS50112">
    <property type="entry name" value="PAS"/>
    <property type="match status" value="4"/>
</dbReference>
<dbReference type="InterPro" id="IPR013767">
    <property type="entry name" value="PAS_fold"/>
</dbReference>
<protein>
    <recommendedName>
        <fullName evidence="2">histidine kinase</fullName>
        <ecNumber evidence="2">2.7.13.3</ecNumber>
    </recommendedName>
</protein>
<reference evidence="14" key="1">
    <citation type="journal article" date="2020" name="mSystems">
        <title>Genome- and Community-Level Interaction Insights into Carbon Utilization and Element Cycling Functions of Hydrothermarchaeota in Hydrothermal Sediment.</title>
        <authorList>
            <person name="Zhou Z."/>
            <person name="Liu Y."/>
            <person name="Xu W."/>
            <person name="Pan J."/>
            <person name="Luo Z.H."/>
            <person name="Li M."/>
        </authorList>
    </citation>
    <scope>NUCLEOTIDE SEQUENCE [LARGE SCALE GENOMIC DNA]</scope>
    <source>
        <strain evidence="14">HyVt-456</strain>
    </source>
</reference>
<dbReference type="Pfam" id="PF02518">
    <property type="entry name" value="HATPase_c"/>
    <property type="match status" value="1"/>
</dbReference>
<dbReference type="SMART" id="SM00091">
    <property type="entry name" value="PAS"/>
    <property type="match status" value="4"/>
</dbReference>
<dbReference type="Pfam" id="PF08448">
    <property type="entry name" value="PAS_4"/>
    <property type="match status" value="1"/>
</dbReference>
<dbReference type="AlphaFoldDB" id="A0A7V1LZ00"/>
<dbReference type="Gene3D" id="1.10.287.130">
    <property type="match status" value="1"/>
</dbReference>
<dbReference type="InterPro" id="IPR036890">
    <property type="entry name" value="HATPase_C_sf"/>
</dbReference>
<gene>
    <name evidence="14" type="ORF">ENJ10_05820</name>
</gene>
<dbReference type="PANTHER" id="PTHR43065">
    <property type="entry name" value="SENSOR HISTIDINE KINASE"/>
    <property type="match status" value="1"/>
</dbReference>
<evidence type="ECO:0000259" key="11">
    <source>
        <dbReference type="PROSITE" id="PS50110"/>
    </source>
</evidence>
<proteinExistence type="predicted"/>
<accession>A0A7V1LZ00</accession>